<feature type="compositionally biased region" description="Low complexity" evidence="11">
    <location>
        <begin position="261"/>
        <end position="287"/>
    </location>
</feature>
<evidence type="ECO:0000313" key="15">
    <source>
        <dbReference type="RefSeq" id="XP_034238344.1"/>
    </source>
</evidence>
<evidence type="ECO:0000256" key="11">
    <source>
        <dbReference type="SAM" id="MobiDB-lite"/>
    </source>
</evidence>
<feature type="transmembrane region" description="Helical" evidence="12">
    <location>
        <begin position="121"/>
        <end position="139"/>
    </location>
</feature>
<feature type="transmembrane region" description="Helical" evidence="12">
    <location>
        <begin position="209"/>
        <end position="231"/>
    </location>
</feature>
<reference evidence="15" key="1">
    <citation type="submission" date="2025-08" db="UniProtKB">
        <authorList>
            <consortium name="RefSeq"/>
        </authorList>
    </citation>
    <scope>IDENTIFICATION</scope>
    <source>
        <tissue evidence="15">Total insect</tissue>
    </source>
</reference>
<evidence type="ECO:0000256" key="8">
    <source>
        <dbReference type="ARBA" id="ARBA00023170"/>
    </source>
</evidence>
<proteinExistence type="inferred from homology"/>
<sequence length="496" mass="53437">MRGTGTAGQRADPGGDVAAVDLLADRDDLERVELFIGYPALLLQGAAACCLLFVVVGVPGNLITIIALNRCKKVRNATAVFIMNLALSDLLSGLLTLPLAASTFWRRSWAHGSLLCRLFPLLRYGLLAVSLFSVLAITINRYVMIGHPTLYPRLYRGQYLGLMVGCTWVCGFGALVATWLGKWGRFGLDPHIGSCSILPDSHGRTPKEFLFITAFVIPCIAIAGCYARIFYIVRQTALKSRLNSAGAARPSLRCSQRGSRRPASSSTTTGPSTSTAASSSASGPSTERSSHQSVCSTRLSVPSEILPPQPTPQRPPRLSVPTSVGDECRSVSSMSASPPCTPRPSPLPSPCGSLRITRSTGSKRLSSAMAAVMRRSSQPGRMTAKDRKLLKMILVIFASFVICYLPITVSKAFRDYIDDGLLNIAGYVCIYLTTCINPIIYVVMSSEYRQAYKNLLMCRSGDAQSGALSEVRGDKCSGKCSRASTRQHAKRPPDPT</sequence>
<feature type="transmembrane region" description="Helical" evidence="12">
    <location>
        <begin position="389"/>
        <end position="409"/>
    </location>
</feature>
<dbReference type="GeneID" id="117643522"/>
<comment type="similarity">
    <text evidence="2 10">Belongs to the G-protein coupled receptor 1 family.</text>
</comment>
<dbReference type="GO" id="GO:0005886">
    <property type="term" value="C:plasma membrane"/>
    <property type="evidence" value="ECO:0007669"/>
    <property type="project" value="UniProtKB-SubCell"/>
</dbReference>
<dbReference type="InParanoid" id="A0A6P8ZL71"/>
<keyword evidence="6 10" id="KW-0297">G-protein coupled receptor</keyword>
<dbReference type="SUPFAM" id="SSF81321">
    <property type="entry name" value="Family A G protein-coupled receptor-like"/>
    <property type="match status" value="1"/>
</dbReference>
<feature type="transmembrane region" description="Helical" evidence="12">
    <location>
        <begin position="80"/>
        <end position="101"/>
    </location>
</feature>
<keyword evidence="9 10" id="KW-0807">Transducer</keyword>
<dbReference type="CDD" id="cd15210">
    <property type="entry name" value="7tmA_GPR84-like"/>
    <property type="match status" value="1"/>
</dbReference>
<dbReference type="PRINTS" id="PR00237">
    <property type="entry name" value="GPCRRHODOPSN"/>
</dbReference>
<evidence type="ECO:0000256" key="12">
    <source>
        <dbReference type="SAM" id="Phobius"/>
    </source>
</evidence>
<accession>A0A6P8ZL71</accession>
<dbReference type="RefSeq" id="XP_034238344.1">
    <property type="nucleotide sequence ID" value="XM_034382453.1"/>
</dbReference>
<evidence type="ECO:0000256" key="5">
    <source>
        <dbReference type="ARBA" id="ARBA00022989"/>
    </source>
</evidence>
<name>A0A6P8ZL71_THRPL</name>
<protein>
    <submittedName>
        <fullName evidence="15">G-protein coupled receptor moody-like</fullName>
    </submittedName>
</protein>
<dbReference type="Gene3D" id="1.20.1070.10">
    <property type="entry name" value="Rhodopsin 7-helix transmembrane proteins"/>
    <property type="match status" value="2"/>
</dbReference>
<feature type="transmembrane region" description="Helical" evidence="12">
    <location>
        <begin position="41"/>
        <end position="68"/>
    </location>
</feature>
<feature type="domain" description="G-protein coupled receptors family 1 profile" evidence="13">
    <location>
        <begin position="60"/>
        <end position="441"/>
    </location>
</feature>
<evidence type="ECO:0000313" key="14">
    <source>
        <dbReference type="Proteomes" id="UP000515158"/>
    </source>
</evidence>
<evidence type="ECO:0000259" key="13">
    <source>
        <dbReference type="PROSITE" id="PS50262"/>
    </source>
</evidence>
<evidence type="ECO:0000256" key="2">
    <source>
        <dbReference type="ARBA" id="ARBA00010663"/>
    </source>
</evidence>
<evidence type="ECO:0000256" key="10">
    <source>
        <dbReference type="RuleBase" id="RU000688"/>
    </source>
</evidence>
<keyword evidence="4 10" id="KW-0812">Transmembrane</keyword>
<keyword evidence="7 12" id="KW-0472">Membrane</keyword>
<dbReference type="GO" id="GO:0004930">
    <property type="term" value="F:G protein-coupled receptor activity"/>
    <property type="evidence" value="ECO:0007669"/>
    <property type="project" value="UniProtKB-KW"/>
</dbReference>
<gene>
    <name evidence="15" type="primary">LOC117643522</name>
</gene>
<keyword evidence="3" id="KW-1003">Cell membrane</keyword>
<keyword evidence="8 10" id="KW-0675">Receptor</keyword>
<evidence type="ECO:0000256" key="4">
    <source>
        <dbReference type="ARBA" id="ARBA00022692"/>
    </source>
</evidence>
<dbReference type="FunCoup" id="A0A6P8ZL71">
    <property type="interactions" value="86"/>
</dbReference>
<dbReference type="Proteomes" id="UP000515158">
    <property type="component" value="Unplaced"/>
</dbReference>
<feature type="transmembrane region" description="Helical" evidence="12">
    <location>
        <begin position="159"/>
        <end position="180"/>
    </location>
</feature>
<dbReference type="PANTHER" id="PTHR24228:SF74">
    <property type="entry name" value="G-PROTEIN COUPLED RECEPTORS FAMILY 1 PROFILE DOMAIN-CONTAINING PROTEIN"/>
    <property type="match status" value="1"/>
</dbReference>
<feature type="compositionally biased region" description="Pro residues" evidence="11">
    <location>
        <begin position="305"/>
        <end position="315"/>
    </location>
</feature>
<evidence type="ECO:0000256" key="3">
    <source>
        <dbReference type="ARBA" id="ARBA00022475"/>
    </source>
</evidence>
<feature type="region of interest" description="Disordered" evidence="11">
    <location>
        <begin position="249"/>
        <end position="352"/>
    </location>
</feature>
<comment type="subcellular location">
    <subcellularLocation>
        <location evidence="1">Cell membrane</location>
        <topology evidence="1">Multi-pass membrane protein</topology>
    </subcellularLocation>
</comment>
<dbReference type="AlphaFoldDB" id="A0A6P8ZL71"/>
<dbReference type="PANTHER" id="PTHR24228">
    <property type="entry name" value="B2 BRADYKININ RECEPTOR/ANGIOTENSIN II RECEPTOR"/>
    <property type="match status" value="1"/>
</dbReference>
<dbReference type="SMART" id="SM01381">
    <property type="entry name" value="7TM_GPCR_Srsx"/>
    <property type="match status" value="1"/>
</dbReference>
<dbReference type="PROSITE" id="PS50262">
    <property type="entry name" value="G_PROTEIN_RECEP_F1_2"/>
    <property type="match status" value="1"/>
</dbReference>
<feature type="compositionally biased region" description="Polar residues" evidence="11">
    <location>
        <begin position="291"/>
        <end position="300"/>
    </location>
</feature>
<feature type="region of interest" description="Disordered" evidence="11">
    <location>
        <begin position="470"/>
        <end position="496"/>
    </location>
</feature>
<dbReference type="InterPro" id="IPR017452">
    <property type="entry name" value="GPCR_Rhodpsn_7TM"/>
</dbReference>
<evidence type="ECO:0000256" key="9">
    <source>
        <dbReference type="ARBA" id="ARBA00023224"/>
    </source>
</evidence>
<keyword evidence="5 12" id="KW-1133">Transmembrane helix</keyword>
<evidence type="ECO:0000256" key="6">
    <source>
        <dbReference type="ARBA" id="ARBA00023040"/>
    </source>
</evidence>
<dbReference type="KEGG" id="tpal:117643522"/>
<feature type="compositionally biased region" description="Pro residues" evidence="11">
    <location>
        <begin position="339"/>
        <end position="349"/>
    </location>
</feature>
<dbReference type="PROSITE" id="PS00237">
    <property type="entry name" value="G_PROTEIN_RECEP_F1_1"/>
    <property type="match status" value="1"/>
</dbReference>
<dbReference type="OrthoDB" id="10044919at2759"/>
<organism evidence="15">
    <name type="scientific">Thrips palmi</name>
    <name type="common">Melon thrips</name>
    <dbReference type="NCBI Taxonomy" id="161013"/>
    <lineage>
        <taxon>Eukaryota</taxon>
        <taxon>Metazoa</taxon>
        <taxon>Ecdysozoa</taxon>
        <taxon>Arthropoda</taxon>
        <taxon>Hexapoda</taxon>
        <taxon>Insecta</taxon>
        <taxon>Pterygota</taxon>
        <taxon>Neoptera</taxon>
        <taxon>Paraneoptera</taxon>
        <taxon>Thysanoptera</taxon>
        <taxon>Terebrantia</taxon>
        <taxon>Thripoidea</taxon>
        <taxon>Thripidae</taxon>
        <taxon>Thrips</taxon>
    </lineage>
</organism>
<dbReference type="Pfam" id="PF00001">
    <property type="entry name" value="7tm_1"/>
    <property type="match status" value="1"/>
</dbReference>
<keyword evidence="14" id="KW-1185">Reference proteome</keyword>
<dbReference type="InterPro" id="IPR000276">
    <property type="entry name" value="GPCR_Rhodpsn"/>
</dbReference>
<evidence type="ECO:0000256" key="1">
    <source>
        <dbReference type="ARBA" id="ARBA00004651"/>
    </source>
</evidence>
<feature type="transmembrane region" description="Helical" evidence="12">
    <location>
        <begin position="421"/>
        <end position="444"/>
    </location>
</feature>
<evidence type="ECO:0000256" key="7">
    <source>
        <dbReference type="ARBA" id="ARBA00023136"/>
    </source>
</evidence>